<proteinExistence type="predicted"/>
<dbReference type="EMBL" id="JAUSTU010000003">
    <property type="protein sequence ID" value="MDQ0154697.1"/>
    <property type="molecule type" value="Genomic_DNA"/>
</dbReference>
<accession>A0ABT9V1D3</accession>
<dbReference type="Proteomes" id="UP001231362">
    <property type="component" value="Unassembled WGS sequence"/>
</dbReference>
<evidence type="ECO:0000313" key="1">
    <source>
        <dbReference type="EMBL" id="MDQ0154697.1"/>
    </source>
</evidence>
<keyword evidence="2" id="KW-1185">Reference proteome</keyword>
<protein>
    <recommendedName>
        <fullName evidence="3">DUF4362 domain-containing protein</fullName>
    </recommendedName>
</protein>
<dbReference type="InterPro" id="IPR025372">
    <property type="entry name" value="DUF4362"/>
</dbReference>
<gene>
    <name evidence="1" type="ORF">J2S07_001001</name>
</gene>
<dbReference type="Pfam" id="PF14275">
    <property type="entry name" value="DUF4362"/>
    <property type="match status" value="1"/>
</dbReference>
<name>A0ABT9V1D3_9BACL</name>
<comment type="caution">
    <text evidence="1">The sequence shown here is derived from an EMBL/GenBank/DDBJ whole genome shotgun (WGS) entry which is preliminary data.</text>
</comment>
<dbReference type="RefSeq" id="WP_307149291.1">
    <property type="nucleotide sequence ID" value="NZ_JAUSTU010000003.1"/>
</dbReference>
<evidence type="ECO:0008006" key="3">
    <source>
        <dbReference type="Google" id="ProtNLM"/>
    </source>
</evidence>
<evidence type="ECO:0000313" key="2">
    <source>
        <dbReference type="Proteomes" id="UP001231362"/>
    </source>
</evidence>
<sequence length="269" mass="31063">MKKRPLLFVALAICILLFGGCGKGGKFSPSYTEPNKASHNEVIDRHGQVENMERLDSFVERVQAKSKDKVRLIRYTIEGDPIYHDLDFDGTTLTLTYDTTEDKFGQGEVTSYKCKSIQKQESDTETKYTLEGCPKEYMGELLYISHDVEQQDYFAFELKYGEDKKNEIDTKEQVLTKDLPNGETMNISDFQLSTDQMNRIYKQMVYANYLQPKSLSNSCKDKSYDMYELNVWINDGERSYEWTSCDQSEDGLEMTNLAQTIVEIVEESL</sequence>
<organism evidence="1 2">
    <name type="scientific">Anoxybacillus andreesenii</name>
    <dbReference type="NCBI Taxonomy" id="1325932"/>
    <lineage>
        <taxon>Bacteria</taxon>
        <taxon>Bacillati</taxon>
        <taxon>Bacillota</taxon>
        <taxon>Bacilli</taxon>
        <taxon>Bacillales</taxon>
        <taxon>Anoxybacillaceae</taxon>
        <taxon>Anoxybacillus</taxon>
    </lineage>
</organism>
<reference evidence="1 2" key="1">
    <citation type="submission" date="2023-07" db="EMBL/GenBank/DDBJ databases">
        <title>Genomic Encyclopedia of Type Strains, Phase IV (KMG-IV): sequencing the most valuable type-strain genomes for metagenomic binning, comparative biology and taxonomic classification.</title>
        <authorList>
            <person name="Goeker M."/>
        </authorList>
    </citation>
    <scope>NUCLEOTIDE SEQUENCE [LARGE SCALE GENOMIC DNA]</scope>
    <source>
        <strain evidence="1 2">DSM 23948</strain>
    </source>
</reference>
<dbReference type="PROSITE" id="PS51257">
    <property type="entry name" value="PROKAR_LIPOPROTEIN"/>
    <property type="match status" value="1"/>
</dbReference>